<evidence type="ECO:0000256" key="1">
    <source>
        <dbReference type="SAM" id="Phobius"/>
    </source>
</evidence>
<keyword evidence="3" id="KW-0808">Transferase</keyword>
<sequence length="336" mass="38968">MIDNRLSNKIAFFHILGLLLVIPIHITLKVDPAFAHFFVSPFRIFCHAFQPIYFGLAGFLFFQNFNEDILDKCKNKIMNRVKSLFVPYVLWNVMAFGLYLLLVRYGIKSYLVDNFLSLYASKNIFDLIFHIPVDEHLWFIQDLIVVSILSYPLYYVLNKNKWYSLLVLVIASVFIHQTKMASITSFAIGAYVGINKRDLLVSACKSKILCISCIIGSIAVIFLQLIFTFPMNTLFMLSWITALSLWYIYDVMHLDRRLCSVKMGGVRKYFFFVYLAHDPLLSIVCHKLSVWSVHSLENSIIIYFLVFIGIITLVAFLGFLIDKYFHRVFAFLTGGR</sequence>
<keyword evidence="1" id="KW-0472">Membrane</keyword>
<keyword evidence="1" id="KW-1133">Transmembrane helix</keyword>
<keyword evidence="1" id="KW-0812">Transmembrane</keyword>
<evidence type="ECO:0000313" key="4">
    <source>
        <dbReference type="Proteomes" id="UP000406735"/>
    </source>
</evidence>
<dbReference type="InterPro" id="IPR002656">
    <property type="entry name" value="Acyl_transf_3_dom"/>
</dbReference>
<dbReference type="RefSeq" id="WP_153112236.1">
    <property type="nucleotide sequence ID" value="NZ_VZAU01000082.1"/>
</dbReference>
<keyword evidence="3" id="KW-0012">Acyltransferase</keyword>
<feature type="transmembrane region" description="Helical" evidence="1">
    <location>
        <begin position="137"/>
        <end position="157"/>
    </location>
</feature>
<feature type="transmembrane region" description="Helical" evidence="1">
    <location>
        <begin position="206"/>
        <end position="227"/>
    </location>
</feature>
<evidence type="ECO:0000313" key="3">
    <source>
        <dbReference type="EMBL" id="MQN09638.1"/>
    </source>
</evidence>
<organism evidence="3 4">
    <name type="scientific">Segatella copri</name>
    <dbReference type="NCBI Taxonomy" id="165179"/>
    <lineage>
        <taxon>Bacteria</taxon>
        <taxon>Pseudomonadati</taxon>
        <taxon>Bacteroidota</taxon>
        <taxon>Bacteroidia</taxon>
        <taxon>Bacteroidales</taxon>
        <taxon>Prevotellaceae</taxon>
        <taxon>Segatella</taxon>
    </lineage>
</organism>
<name>A0A843Y1Y0_9BACT</name>
<dbReference type="Proteomes" id="UP000406735">
    <property type="component" value="Unassembled WGS sequence"/>
</dbReference>
<feature type="transmembrane region" description="Helical" evidence="1">
    <location>
        <begin position="163"/>
        <end position="194"/>
    </location>
</feature>
<dbReference type="GO" id="GO:0016747">
    <property type="term" value="F:acyltransferase activity, transferring groups other than amino-acyl groups"/>
    <property type="evidence" value="ECO:0007669"/>
    <property type="project" value="InterPro"/>
</dbReference>
<dbReference type="EMBL" id="VZCY01000056">
    <property type="protein sequence ID" value="MQN09638.1"/>
    <property type="molecule type" value="Genomic_DNA"/>
</dbReference>
<feature type="transmembrane region" description="Helical" evidence="1">
    <location>
        <begin position="12"/>
        <end position="30"/>
    </location>
</feature>
<feature type="transmembrane region" description="Helical" evidence="1">
    <location>
        <begin position="83"/>
        <end position="101"/>
    </location>
</feature>
<gene>
    <name evidence="3" type="ORF">F7D97_06735</name>
</gene>
<proteinExistence type="predicted"/>
<feature type="transmembrane region" description="Helical" evidence="1">
    <location>
        <begin position="233"/>
        <end position="249"/>
    </location>
</feature>
<evidence type="ECO:0000259" key="2">
    <source>
        <dbReference type="Pfam" id="PF01757"/>
    </source>
</evidence>
<dbReference type="AlphaFoldDB" id="A0A843Y1Y0"/>
<comment type="caution">
    <text evidence="3">The sequence shown here is derived from an EMBL/GenBank/DDBJ whole genome shotgun (WGS) entry which is preliminary data.</text>
</comment>
<feature type="domain" description="Acyltransferase 3" evidence="2">
    <location>
        <begin position="16"/>
        <end position="316"/>
    </location>
</feature>
<protein>
    <submittedName>
        <fullName evidence="3">Acyltransferase</fullName>
    </submittedName>
</protein>
<feature type="transmembrane region" description="Helical" evidence="1">
    <location>
        <begin position="301"/>
        <end position="321"/>
    </location>
</feature>
<accession>A0A843Y1Y0</accession>
<dbReference type="Pfam" id="PF01757">
    <property type="entry name" value="Acyl_transf_3"/>
    <property type="match status" value="1"/>
</dbReference>
<feature type="transmembrane region" description="Helical" evidence="1">
    <location>
        <begin position="42"/>
        <end position="62"/>
    </location>
</feature>
<reference evidence="3 4" key="1">
    <citation type="submission" date="2019-09" db="EMBL/GenBank/DDBJ databases">
        <title>Distinct polysaccharide growth profiles of human intestinal Prevotella copri isolates.</title>
        <authorList>
            <person name="Fehlner-Peach H."/>
            <person name="Magnabosco C."/>
            <person name="Raghavan V."/>
            <person name="Scher J.U."/>
            <person name="Tett A."/>
            <person name="Cox L.M."/>
            <person name="Gottsegen C."/>
            <person name="Watters A."/>
            <person name="Wiltshire- Gordon J.D."/>
            <person name="Segata N."/>
            <person name="Bonneau R."/>
            <person name="Littman D.R."/>
        </authorList>
    </citation>
    <scope>NUCLEOTIDE SEQUENCE [LARGE SCALE GENOMIC DNA]</scope>
    <source>
        <strain evidence="4">iK21513</strain>
    </source>
</reference>